<evidence type="ECO:0000256" key="1">
    <source>
        <dbReference type="SAM" id="MobiDB-lite"/>
    </source>
</evidence>
<feature type="compositionally biased region" description="Polar residues" evidence="1">
    <location>
        <begin position="521"/>
        <end position="533"/>
    </location>
</feature>
<dbReference type="Proteomes" id="UP001362999">
    <property type="component" value="Unassembled WGS sequence"/>
</dbReference>
<feature type="compositionally biased region" description="Low complexity" evidence="1">
    <location>
        <begin position="423"/>
        <end position="438"/>
    </location>
</feature>
<sequence>MAKKGKKRQRKRVAKEDRKNLRLWAEGAREAILKPHLDKYQQAMDQGRRQERKYLKGVCREFHARISWRTQDHEEPEISENWVSSATTGDVEVLSEEEEAAKSARVEELNARIRRWFTYRLRKLRKQKPSSGVDPTKDPYAVLLAKLSGVTAPPKARQAYQQFMHESYEEKIAPVVSEKWEQERQSSSRLAELTKEPKAGFRAEVARQVFAQLSKDEQQAIGERAKREAADAKAAALRLVKDASTRSLISRAPILQGIHQHTGLHVTLIVGGPIPEFGGDLRTVHLSYGRNLTPLAQHWPQWDKARFSEHVIKFLIEYLGTAYTPQDCAKSALHDLSGAKYTIEPNANAENDSDSDSSSDSSSDESDEESDDDEEDDRPLKKRKISGGGTKSAGKSEYLAFYPPFDSFTPKSGFTGANRDNLPSSAGPSTVSGTPSTSNTDNSENTPPSRSGYPFITEAERQQNIRRNQALLAALKADVSQDLNSLMGELRGTTAPMTQPPKAPRKSRKPAAPAQVRCKSQRLTNDATAPTVDSSVPPPIVTNPPPSPGPPAPPPSAPPPVPPAPNNSPDDDQTSGPDVNSSQSGPSQSGPSQSGAVASSPSVPAPDTLIPPLSNAARVLTQNSTAAPPTPVPSSTDYVACPPKAPDWFADARTVLTKQDLGVHYQAVIAAWTRMEEASRFEHSPTNLPAKFRPKQLGPWITRGRRTEFSVEDPIEYSAQWQAWWDSLQPAWRKRGTDGCWEVENGYGEGGREWGSLYQWGVNGVLTIVASLYFWGRAVGDRAELRRVWESAVLDVVWMFEGMATYYEMFKGKF</sequence>
<name>A0AAV9ZWL7_9AGAR</name>
<evidence type="ECO:0000313" key="2">
    <source>
        <dbReference type="EMBL" id="KAK6992781.1"/>
    </source>
</evidence>
<feature type="compositionally biased region" description="Acidic residues" evidence="1">
    <location>
        <begin position="351"/>
        <end position="377"/>
    </location>
</feature>
<proteinExistence type="predicted"/>
<feature type="region of interest" description="Disordered" evidence="1">
    <location>
        <begin position="344"/>
        <end position="393"/>
    </location>
</feature>
<comment type="caution">
    <text evidence="2">The sequence shown here is derived from an EMBL/GenBank/DDBJ whole genome shotgun (WGS) entry which is preliminary data.</text>
</comment>
<reference evidence="2 3" key="1">
    <citation type="journal article" date="2024" name="J Genomics">
        <title>Draft genome sequencing and assembly of Favolaschia claudopus CIRM-BRFM 2984 isolated from oak limbs.</title>
        <authorList>
            <person name="Navarro D."/>
            <person name="Drula E."/>
            <person name="Chaduli D."/>
            <person name="Cazenave R."/>
            <person name="Ahrendt S."/>
            <person name="Wang J."/>
            <person name="Lipzen A."/>
            <person name="Daum C."/>
            <person name="Barry K."/>
            <person name="Grigoriev I.V."/>
            <person name="Favel A."/>
            <person name="Rosso M.N."/>
            <person name="Martin F."/>
        </authorList>
    </citation>
    <scope>NUCLEOTIDE SEQUENCE [LARGE SCALE GENOMIC DNA]</scope>
    <source>
        <strain evidence="2 3">CIRM-BRFM 2984</strain>
    </source>
</reference>
<accession>A0AAV9ZWL7</accession>
<feature type="region of interest" description="Disordered" evidence="1">
    <location>
        <begin position="486"/>
        <end position="611"/>
    </location>
</feature>
<dbReference type="AlphaFoldDB" id="A0AAV9ZWL7"/>
<evidence type="ECO:0000313" key="3">
    <source>
        <dbReference type="Proteomes" id="UP001362999"/>
    </source>
</evidence>
<feature type="region of interest" description="Disordered" evidence="1">
    <location>
        <begin position="412"/>
        <end position="462"/>
    </location>
</feature>
<gene>
    <name evidence="2" type="ORF">R3P38DRAFT_3429464</name>
</gene>
<protein>
    <submittedName>
        <fullName evidence="2">Uncharacterized protein</fullName>
    </submittedName>
</protein>
<keyword evidence="3" id="KW-1185">Reference proteome</keyword>
<dbReference type="EMBL" id="JAWWNJ010000107">
    <property type="protein sequence ID" value="KAK6992781.1"/>
    <property type="molecule type" value="Genomic_DNA"/>
</dbReference>
<organism evidence="2 3">
    <name type="scientific">Favolaschia claudopus</name>
    <dbReference type="NCBI Taxonomy" id="2862362"/>
    <lineage>
        <taxon>Eukaryota</taxon>
        <taxon>Fungi</taxon>
        <taxon>Dikarya</taxon>
        <taxon>Basidiomycota</taxon>
        <taxon>Agaricomycotina</taxon>
        <taxon>Agaricomycetes</taxon>
        <taxon>Agaricomycetidae</taxon>
        <taxon>Agaricales</taxon>
        <taxon>Marasmiineae</taxon>
        <taxon>Mycenaceae</taxon>
        <taxon>Favolaschia</taxon>
    </lineage>
</organism>
<feature type="compositionally biased region" description="Low complexity" evidence="1">
    <location>
        <begin position="581"/>
        <end position="606"/>
    </location>
</feature>
<feature type="compositionally biased region" description="Polar residues" evidence="1">
    <location>
        <begin position="439"/>
        <end position="449"/>
    </location>
</feature>
<feature type="compositionally biased region" description="Pro residues" evidence="1">
    <location>
        <begin position="536"/>
        <end position="566"/>
    </location>
</feature>